<keyword evidence="2" id="KW-1185">Reference proteome</keyword>
<dbReference type="EMBL" id="ML769677">
    <property type="protein sequence ID" value="KAE9389905.1"/>
    <property type="molecule type" value="Genomic_DNA"/>
</dbReference>
<reference evidence="1" key="1">
    <citation type="journal article" date="2019" name="Environ. Microbiol.">
        <title>Fungal ecological strategies reflected in gene transcription - a case study of two litter decomposers.</title>
        <authorList>
            <person name="Barbi F."/>
            <person name="Kohler A."/>
            <person name="Barry K."/>
            <person name="Baskaran P."/>
            <person name="Daum C."/>
            <person name="Fauchery L."/>
            <person name="Ihrmark K."/>
            <person name="Kuo A."/>
            <person name="LaButti K."/>
            <person name="Lipzen A."/>
            <person name="Morin E."/>
            <person name="Grigoriev I.V."/>
            <person name="Henrissat B."/>
            <person name="Lindahl B."/>
            <person name="Martin F."/>
        </authorList>
    </citation>
    <scope>NUCLEOTIDE SEQUENCE</scope>
    <source>
        <strain evidence="1">JB14</strain>
    </source>
</reference>
<dbReference type="Proteomes" id="UP000799118">
    <property type="component" value="Unassembled WGS sequence"/>
</dbReference>
<evidence type="ECO:0000313" key="1">
    <source>
        <dbReference type="EMBL" id="KAE9389905.1"/>
    </source>
</evidence>
<protein>
    <submittedName>
        <fullName evidence="1">Uncharacterized protein</fullName>
    </submittedName>
</protein>
<organism evidence="1 2">
    <name type="scientific">Gymnopus androsaceus JB14</name>
    <dbReference type="NCBI Taxonomy" id="1447944"/>
    <lineage>
        <taxon>Eukaryota</taxon>
        <taxon>Fungi</taxon>
        <taxon>Dikarya</taxon>
        <taxon>Basidiomycota</taxon>
        <taxon>Agaricomycotina</taxon>
        <taxon>Agaricomycetes</taxon>
        <taxon>Agaricomycetidae</taxon>
        <taxon>Agaricales</taxon>
        <taxon>Marasmiineae</taxon>
        <taxon>Omphalotaceae</taxon>
        <taxon>Gymnopus</taxon>
    </lineage>
</organism>
<accession>A0A6A4GXZ0</accession>
<proteinExistence type="predicted"/>
<gene>
    <name evidence="1" type="ORF">BT96DRAFT_926249</name>
</gene>
<name>A0A6A4GXZ0_9AGAR</name>
<dbReference type="AlphaFoldDB" id="A0A6A4GXZ0"/>
<evidence type="ECO:0000313" key="2">
    <source>
        <dbReference type="Proteomes" id="UP000799118"/>
    </source>
</evidence>
<sequence length="101" mass="11360">MNREPSRLSTGLCSEVSFDPDRDTRVVILFLRGSTILLPSSLFTHPTLPIQEHETGYAAIPAICRHNFLLTKLRRRNQETETQLIFVAGKLTCSRLYAGAT</sequence>